<name>A0AAV5SQX3_9BILA</name>
<comment type="caution">
    <text evidence="1">The sequence shown here is derived from an EMBL/GenBank/DDBJ whole genome shotgun (WGS) entry which is preliminary data.</text>
</comment>
<dbReference type="Proteomes" id="UP001432027">
    <property type="component" value="Unassembled WGS sequence"/>
</dbReference>
<organism evidence="1 2">
    <name type="scientific">Pristionchus entomophagus</name>
    <dbReference type="NCBI Taxonomy" id="358040"/>
    <lineage>
        <taxon>Eukaryota</taxon>
        <taxon>Metazoa</taxon>
        <taxon>Ecdysozoa</taxon>
        <taxon>Nematoda</taxon>
        <taxon>Chromadorea</taxon>
        <taxon>Rhabditida</taxon>
        <taxon>Rhabditina</taxon>
        <taxon>Diplogasteromorpha</taxon>
        <taxon>Diplogasteroidea</taxon>
        <taxon>Neodiplogasteridae</taxon>
        <taxon>Pristionchus</taxon>
    </lineage>
</organism>
<keyword evidence="2" id="KW-1185">Reference proteome</keyword>
<dbReference type="AlphaFoldDB" id="A0AAV5SQX3"/>
<sequence length="79" mass="8402">MNLIFDLSGSFSVHAVPLSQHGAVSSQHLFSLIERLRSLAESNATQSVDGRDVPKAHHVVLLDLLAVHGEGAGDEGCEQ</sequence>
<gene>
    <name evidence="1" type="ORF">PENTCL1PPCAC_7605</name>
</gene>
<dbReference type="EMBL" id="BTSX01000002">
    <property type="protein sequence ID" value="GMS85430.1"/>
    <property type="molecule type" value="Genomic_DNA"/>
</dbReference>
<reference evidence="1" key="1">
    <citation type="submission" date="2023-10" db="EMBL/GenBank/DDBJ databases">
        <title>Genome assembly of Pristionchus species.</title>
        <authorList>
            <person name="Yoshida K."/>
            <person name="Sommer R.J."/>
        </authorList>
    </citation>
    <scope>NUCLEOTIDE SEQUENCE</scope>
    <source>
        <strain evidence="1">RS0144</strain>
    </source>
</reference>
<evidence type="ECO:0000313" key="1">
    <source>
        <dbReference type="EMBL" id="GMS85430.1"/>
    </source>
</evidence>
<evidence type="ECO:0000313" key="2">
    <source>
        <dbReference type="Proteomes" id="UP001432027"/>
    </source>
</evidence>
<accession>A0AAV5SQX3</accession>
<protein>
    <submittedName>
        <fullName evidence="1">Uncharacterized protein</fullName>
    </submittedName>
</protein>
<proteinExistence type="predicted"/>